<dbReference type="RefSeq" id="WP_175590476.1">
    <property type="nucleotide sequence ID" value="NZ_JABWGN010000006.1"/>
</dbReference>
<dbReference type="PRINTS" id="PR00455">
    <property type="entry name" value="HTHTETR"/>
</dbReference>
<evidence type="ECO:0000256" key="3">
    <source>
        <dbReference type="ARBA" id="ARBA00023125"/>
    </source>
</evidence>
<dbReference type="AlphaFoldDB" id="A0A7Y6M412"/>
<feature type="DNA-binding region" description="H-T-H motif" evidence="5">
    <location>
        <begin position="33"/>
        <end position="52"/>
    </location>
</feature>
<sequence>MARTQDQRRAETRARLIDAAADLFARKGFHAVSAEAVAEAAGRTTGALYNHFGGKEGLLLALLEVWKDQTAAELLAGFEDVTGLDERLAALFEVLTRDDGDRGASWLLLEMELWLHGARDPEIGEPLARRYAGIRARLAEGLADWADTAGVPLRRSPERTATAVLGVLIGCAVQHRLDPPAVETRAVVEGLRDLLGLPDGPPHDHHLSRLAPKGEHPCGSTC</sequence>
<evidence type="ECO:0000256" key="6">
    <source>
        <dbReference type="SAM" id="MobiDB-lite"/>
    </source>
</evidence>
<feature type="domain" description="HTH tetR-type" evidence="7">
    <location>
        <begin position="10"/>
        <end position="70"/>
    </location>
</feature>
<evidence type="ECO:0000256" key="1">
    <source>
        <dbReference type="ARBA" id="ARBA00022491"/>
    </source>
</evidence>
<organism evidence="8 9">
    <name type="scientific">Nonomuraea montanisoli</name>
    <dbReference type="NCBI Taxonomy" id="2741721"/>
    <lineage>
        <taxon>Bacteria</taxon>
        <taxon>Bacillati</taxon>
        <taxon>Actinomycetota</taxon>
        <taxon>Actinomycetes</taxon>
        <taxon>Streptosporangiales</taxon>
        <taxon>Streptosporangiaceae</taxon>
        <taxon>Nonomuraea</taxon>
    </lineage>
</organism>
<dbReference type="InterPro" id="IPR001647">
    <property type="entry name" value="HTH_TetR"/>
</dbReference>
<dbReference type="PROSITE" id="PS50977">
    <property type="entry name" value="HTH_TETR_2"/>
    <property type="match status" value="1"/>
</dbReference>
<dbReference type="InterPro" id="IPR036271">
    <property type="entry name" value="Tet_transcr_reg_TetR-rel_C_sf"/>
</dbReference>
<evidence type="ECO:0000256" key="4">
    <source>
        <dbReference type="ARBA" id="ARBA00023163"/>
    </source>
</evidence>
<proteinExistence type="predicted"/>
<protein>
    <submittedName>
        <fullName evidence="8">TetR/AcrR family transcriptional regulator</fullName>
    </submittedName>
</protein>
<keyword evidence="4" id="KW-0804">Transcription</keyword>
<dbReference type="SUPFAM" id="SSF46689">
    <property type="entry name" value="Homeodomain-like"/>
    <property type="match status" value="1"/>
</dbReference>
<gene>
    <name evidence="8" type="ORF">HTZ77_16485</name>
</gene>
<dbReference type="Gene3D" id="1.10.10.60">
    <property type="entry name" value="Homeodomain-like"/>
    <property type="match status" value="1"/>
</dbReference>
<keyword evidence="9" id="KW-1185">Reference proteome</keyword>
<evidence type="ECO:0000313" key="8">
    <source>
        <dbReference type="EMBL" id="NUW33020.1"/>
    </source>
</evidence>
<name>A0A7Y6M412_9ACTN</name>
<evidence type="ECO:0000256" key="2">
    <source>
        <dbReference type="ARBA" id="ARBA00023015"/>
    </source>
</evidence>
<dbReference type="Pfam" id="PF13977">
    <property type="entry name" value="TetR_C_6"/>
    <property type="match status" value="1"/>
</dbReference>
<dbReference type="EMBL" id="JABWGN010000006">
    <property type="protein sequence ID" value="NUW33020.1"/>
    <property type="molecule type" value="Genomic_DNA"/>
</dbReference>
<reference evidence="8 9" key="1">
    <citation type="submission" date="2020-06" db="EMBL/GenBank/DDBJ databases">
        <title>Nonomuraea sp. SMC257, a novel actinomycete isolated from soil.</title>
        <authorList>
            <person name="Chanama M."/>
        </authorList>
    </citation>
    <scope>NUCLEOTIDE SEQUENCE [LARGE SCALE GENOMIC DNA]</scope>
    <source>
        <strain evidence="8 9">SMC257</strain>
    </source>
</reference>
<keyword evidence="2" id="KW-0805">Transcription regulation</keyword>
<feature type="compositionally biased region" description="Basic and acidic residues" evidence="6">
    <location>
        <begin position="201"/>
        <end position="216"/>
    </location>
</feature>
<dbReference type="InterPro" id="IPR039538">
    <property type="entry name" value="BetI_C"/>
</dbReference>
<dbReference type="Proteomes" id="UP000586042">
    <property type="component" value="Unassembled WGS sequence"/>
</dbReference>
<dbReference type="Gene3D" id="1.10.357.10">
    <property type="entry name" value="Tetracycline Repressor, domain 2"/>
    <property type="match status" value="1"/>
</dbReference>
<dbReference type="InterPro" id="IPR009057">
    <property type="entry name" value="Homeodomain-like_sf"/>
</dbReference>
<dbReference type="PANTHER" id="PTHR47506">
    <property type="entry name" value="TRANSCRIPTIONAL REGULATORY PROTEIN"/>
    <property type="match status" value="1"/>
</dbReference>
<dbReference type="GO" id="GO:0003677">
    <property type="term" value="F:DNA binding"/>
    <property type="evidence" value="ECO:0007669"/>
    <property type="project" value="UniProtKB-UniRule"/>
</dbReference>
<dbReference type="Pfam" id="PF00440">
    <property type="entry name" value="TetR_N"/>
    <property type="match status" value="1"/>
</dbReference>
<dbReference type="SUPFAM" id="SSF48498">
    <property type="entry name" value="Tetracyclin repressor-like, C-terminal domain"/>
    <property type="match status" value="1"/>
</dbReference>
<evidence type="ECO:0000256" key="5">
    <source>
        <dbReference type="PROSITE-ProRule" id="PRU00335"/>
    </source>
</evidence>
<evidence type="ECO:0000259" key="7">
    <source>
        <dbReference type="PROSITE" id="PS50977"/>
    </source>
</evidence>
<feature type="region of interest" description="Disordered" evidence="6">
    <location>
        <begin position="198"/>
        <end position="222"/>
    </location>
</feature>
<keyword evidence="1" id="KW-0678">Repressor</keyword>
<dbReference type="PANTHER" id="PTHR47506:SF7">
    <property type="entry name" value="TRANSCRIPTIONAL REGULATORY PROTEIN"/>
    <property type="match status" value="1"/>
</dbReference>
<evidence type="ECO:0000313" key="9">
    <source>
        <dbReference type="Proteomes" id="UP000586042"/>
    </source>
</evidence>
<keyword evidence="3 5" id="KW-0238">DNA-binding</keyword>
<accession>A0A7Y6M412</accession>
<comment type="caution">
    <text evidence="8">The sequence shown here is derived from an EMBL/GenBank/DDBJ whole genome shotgun (WGS) entry which is preliminary data.</text>
</comment>